<evidence type="ECO:0000256" key="1">
    <source>
        <dbReference type="SAM" id="MobiDB-lite"/>
    </source>
</evidence>
<keyword evidence="3" id="KW-1185">Reference proteome</keyword>
<organism evidence="2 3">
    <name type="scientific">Fictibacillus fluitans</name>
    <dbReference type="NCBI Taxonomy" id="3058422"/>
    <lineage>
        <taxon>Bacteria</taxon>
        <taxon>Bacillati</taxon>
        <taxon>Bacillota</taxon>
        <taxon>Bacilli</taxon>
        <taxon>Bacillales</taxon>
        <taxon>Fictibacillaceae</taxon>
        <taxon>Fictibacillus</taxon>
    </lineage>
</organism>
<proteinExistence type="predicted"/>
<evidence type="ECO:0000313" key="2">
    <source>
        <dbReference type="EMBL" id="MDN4526888.1"/>
    </source>
</evidence>
<dbReference type="Pfam" id="PF10970">
    <property type="entry name" value="GerPE"/>
    <property type="match status" value="1"/>
</dbReference>
<dbReference type="Proteomes" id="UP001172721">
    <property type="component" value="Unassembled WGS sequence"/>
</dbReference>
<feature type="region of interest" description="Disordered" evidence="1">
    <location>
        <begin position="123"/>
        <end position="153"/>
    </location>
</feature>
<sequence>MIPRTSEVNHIHIRSILFSSIVNVGDTDEHTAFSRAIAIQKYEPEFSTALGNLLDYPKYQIFTMVRPPPIPPKEVVMESYHDPAFIKVNSIDIFGISTAAMLHIGGIQNIDLESRVKHVRDYRTNPDPKNLSIVPFAPVSRNNREPKGRGEQP</sequence>
<comment type="caution">
    <text evidence="2">The sequence shown here is derived from an EMBL/GenBank/DDBJ whole genome shotgun (WGS) entry which is preliminary data.</text>
</comment>
<dbReference type="RefSeq" id="WP_301167906.1">
    <property type="nucleotide sequence ID" value="NZ_JAUHTR010000015.1"/>
</dbReference>
<accession>A0ABT8I1H9</accession>
<feature type="compositionally biased region" description="Basic and acidic residues" evidence="1">
    <location>
        <begin position="142"/>
        <end position="153"/>
    </location>
</feature>
<dbReference type="EMBL" id="JAUHTR010000015">
    <property type="protein sequence ID" value="MDN4526888.1"/>
    <property type="molecule type" value="Genomic_DNA"/>
</dbReference>
<gene>
    <name evidence="2" type="ORF">QYB97_20570</name>
</gene>
<dbReference type="InterPro" id="IPR024496">
    <property type="entry name" value="Spore_germ_GerPE"/>
</dbReference>
<protein>
    <submittedName>
        <fullName evidence="2">Spore germination protein GerPE</fullName>
    </submittedName>
</protein>
<reference evidence="2" key="1">
    <citation type="submission" date="2023-07" db="EMBL/GenBank/DDBJ databases">
        <title>Fictibacillus sp. isolated from freshwater pond.</title>
        <authorList>
            <person name="Kirdat K."/>
            <person name="Bhat A."/>
            <person name="Mourya A."/>
            <person name="Yadav A."/>
        </authorList>
    </citation>
    <scope>NUCLEOTIDE SEQUENCE</scope>
    <source>
        <strain evidence="2">NE201</strain>
    </source>
</reference>
<name>A0ABT8I1H9_9BACL</name>
<evidence type="ECO:0000313" key="3">
    <source>
        <dbReference type="Proteomes" id="UP001172721"/>
    </source>
</evidence>